<dbReference type="RefSeq" id="WP_207153914.1">
    <property type="nucleotide sequence ID" value="NZ_AP024484.1"/>
</dbReference>
<sequence>MNDKIDIIKILLQDSNTAFLAISSVMASVVTLLYSIAFSKHDELIVICGIIKHGNKDPLVKAKKKSTINHIKRVKKALKQSFLIFVVSLINCVLSWIALGCRDSPFKVLLLVVISITAILIIYLVIKLICKLVRLYYTELKT</sequence>
<reference evidence="2 3" key="1">
    <citation type="journal article" date="2022" name="Int. J. Syst. Evol. Microbiol.">
        <title>Prevotella herbatica sp. nov., a plant polysaccharide-decomposing anaerobic bacterium isolated from a methanogenic reactor.</title>
        <authorList>
            <person name="Uek A."/>
            <person name="Tonouchi A."/>
            <person name="Kaku N."/>
            <person name="Ueki K."/>
        </authorList>
    </citation>
    <scope>NUCLEOTIDE SEQUENCE [LARGE SCALE GENOMIC DNA]</scope>
    <source>
        <strain evidence="2 3">WR041</strain>
    </source>
</reference>
<name>A0ABM7P0R8_9BACT</name>
<proteinExistence type="predicted"/>
<protein>
    <submittedName>
        <fullName evidence="2">Uncharacterized protein</fullName>
    </submittedName>
</protein>
<feature type="transmembrane region" description="Helical" evidence="1">
    <location>
        <begin position="18"/>
        <end position="37"/>
    </location>
</feature>
<evidence type="ECO:0000256" key="1">
    <source>
        <dbReference type="SAM" id="Phobius"/>
    </source>
</evidence>
<dbReference type="Proteomes" id="UP001319045">
    <property type="component" value="Chromosome"/>
</dbReference>
<accession>A0ABM7P0R8</accession>
<gene>
    <name evidence="2" type="ORF">prwr041_22460</name>
</gene>
<keyword evidence="3" id="KW-1185">Reference proteome</keyword>
<keyword evidence="1" id="KW-0812">Transmembrane</keyword>
<evidence type="ECO:0000313" key="3">
    <source>
        <dbReference type="Proteomes" id="UP001319045"/>
    </source>
</evidence>
<dbReference type="EMBL" id="AP024484">
    <property type="protein sequence ID" value="BCS86353.1"/>
    <property type="molecule type" value="Genomic_DNA"/>
</dbReference>
<evidence type="ECO:0000313" key="2">
    <source>
        <dbReference type="EMBL" id="BCS86353.1"/>
    </source>
</evidence>
<feature type="transmembrane region" description="Helical" evidence="1">
    <location>
        <begin position="82"/>
        <end position="99"/>
    </location>
</feature>
<keyword evidence="1" id="KW-1133">Transmembrane helix</keyword>
<organism evidence="2 3">
    <name type="scientific">Prevotella herbatica</name>
    <dbReference type="NCBI Taxonomy" id="2801997"/>
    <lineage>
        <taxon>Bacteria</taxon>
        <taxon>Pseudomonadati</taxon>
        <taxon>Bacteroidota</taxon>
        <taxon>Bacteroidia</taxon>
        <taxon>Bacteroidales</taxon>
        <taxon>Prevotellaceae</taxon>
        <taxon>Prevotella</taxon>
    </lineage>
</organism>
<feature type="transmembrane region" description="Helical" evidence="1">
    <location>
        <begin position="105"/>
        <end position="126"/>
    </location>
</feature>
<keyword evidence="1" id="KW-0472">Membrane</keyword>